<comment type="caution">
    <text evidence="2">The sequence shown here is derived from an EMBL/GenBank/DDBJ whole genome shotgun (WGS) entry which is preliminary data.</text>
</comment>
<evidence type="ECO:0000313" key="3">
    <source>
        <dbReference type="Proteomes" id="UP000283295"/>
    </source>
</evidence>
<dbReference type="AlphaFoldDB" id="A0A412IKZ4"/>
<organism evidence="2 3">
    <name type="scientific">Coprococcus eutactus</name>
    <dbReference type="NCBI Taxonomy" id="33043"/>
    <lineage>
        <taxon>Bacteria</taxon>
        <taxon>Bacillati</taxon>
        <taxon>Bacillota</taxon>
        <taxon>Clostridia</taxon>
        <taxon>Lachnospirales</taxon>
        <taxon>Lachnospiraceae</taxon>
        <taxon>Coprococcus</taxon>
    </lineage>
</organism>
<reference evidence="2 3" key="1">
    <citation type="submission" date="2018-08" db="EMBL/GenBank/DDBJ databases">
        <title>A genome reference for cultivated species of the human gut microbiota.</title>
        <authorList>
            <person name="Zou Y."/>
            <person name="Xue W."/>
            <person name="Luo G."/>
        </authorList>
    </citation>
    <scope>NUCLEOTIDE SEQUENCE [LARGE SCALE GENOMIC DNA]</scope>
    <source>
        <strain evidence="2 3">AF22-21</strain>
    </source>
</reference>
<gene>
    <name evidence="2" type="ORF">DWX94_11675</name>
</gene>
<accession>A0A412IKZ4</accession>
<protein>
    <recommendedName>
        <fullName evidence="4">TFIIB-type zinc ribbon-containing protein</fullName>
    </recommendedName>
</protein>
<evidence type="ECO:0000256" key="1">
    <source>
        <dbReference type="SAM" id="Phobius"/>
    </source>
</evidence>
<evidence type="ECO:0000313" key="2">
    <source>
        <dbReference type="EMBL" id="RGS38416.1"/>
    </source>
</evidence>
<keyword evidence="1" id="KW-1133">Transmembrane helix</keyword>
<dbReference type="EMBL" id="QRVK01000038">
    <property type="protein sequence ID" value="RGS38416.1"/>
    <property type="molecule type" value="Genomic_DNA"/>
</dbReference>
<sequence>MGSFTLKCPTCGGSTVLNPETGQLECKQCGNQFGAASWGTKNSAMIENEDGELVDKRSYKSMRKIARIKRYITDSPDDIYTMDEINLGNDEDSPKYMEMNLYECTSCGAKLMVKATETSSFCAYCGQPMILVDRLDKELEPDLIIPFSISQKRAEQLIRDRFCKGWFVPDEIKHFQIDKIRGIYVPHWLVSYHVKKKIKYIFTENKREVRTGGDSKWLDSVTQNSRKNDTERIIHNCMKDAECIVSRVPGDASRRLNDNISSRLEPYDIDRVLAFSPEYLSGFYTDRYDVPAKVIAAVAKEKSDKALRDEMLGDPGDKRFKDYHVTDEKTEIELSDIEYALFPVWFMTFQYQGIIYTVAVNGQTGKVVGNVPSNRFKVGASIGILMTIMVIFCTWLSVLMGNFIMDIWMFGSEILMYVVGAYLFLVVNCILYFWRAINKLHRSRIDIHRFRSSGTIEYVKERQDKTWVR</sequence>
<dbReference type="OrthoDB" id="3182597at2"/>
<name>A0A412IKZ4_9FIRM</name>
<feature type="transmembrane region" description="Helical" evidence="1">
    <location>
        <begin position="414"/>
        <end position="434"/>
    </location>
</feature>
<dbReference type="Proteomes" id="UP000283295">
    <property type="component" value="Unassembled WGS sequence"/>
</dbReference>
<proteinExistence type="predicted"/>
<dbReference type="Gene3D" id="2.20.28.30">
    <property type="entry name" value="RNA polymerase ii, chain L"/>
    <property type="match status" value="1"/>
</dbReference>
<feature type="transmembrane region" description="Helical" evidence="1">
    <location>
        <begin position="382"/>
        <end position="408"/>
    </location>
</feature>
<evidence type="ECO:0008006" key="4">
    <source>
        <dbReference type="Google" id="ProtNLM"/>
    </source>
</evidence>
<keyword evidence="1" id="KW-0812">Transmembrane</keyword>
<keyword evidence="1" id="KW-0472">Membrane</keyword>